<dbReference type="EMBL" id="HBFK01017116">
    <property type="protein sequence ID" value="CAD8744059.1"/>
    <property type="molecule type" value="Transcribed_RNA"/>
</dbReference>
<protein>
    <submittedName>
        <fullName evidence="2">Uncharacterized protein</fullName>
    </submittedName>
</protein>
<accession>A0A6T8KJ29</accession>
<dbReference type="EMBL" id="HBFX01029249">
    <property type="protein sequence ID" value="CAD8965853.1"/>
    <property type="molecule type" value="Transcribed_RNA"/>
</dbReference>
<feature type="region of interest" description="Disordered" evidence="1">
    <location>
        <begin position="1"/>
        <end position="35"/>
    </location>
</feature>
<sequence length="377" mass="40635">MSFDQMRPEKGGMLRSGSNSDFSDSEKSAGPALMRVGDTRFGEVFVRDRLTSDSSLPRTGSPLANPLSLPPQSKFDPNTGKFYRSLTVDSARVPPSVSAVELLGLFSADSELAYSADTHTGTVVSLAGGAFTFTCVGETHVDSNCMYEKVQERLDSLLLGTEEPEVESAMGMSLFPSKGHALVEKDVELVAESCAGLSLFAPANPVKTARNVAADSCGGMTMFSWEDEEEALSGHTTDEEEELEGKQTSVVSSISKVIADTCAGFTFFRSAKEQDFEELTATESAMGLTIYQGNGKRMTNVLAETCGGLTTFSERLADNSYDGESDEDGHYDECQEVAGESVCGWTDFTPGLRALQQRPETYTAEQQWMSDLAFGVH</sequence>
<feature type="compositionally biased region" description="Basic and acidic residues" evidence="1">
    <location>
        <begin position="1"/>
        <end position="12"/>
    </location>
</feature>
<evidence type="ECO:0000256" key="1">
    <source>
        <dbReference type="SAM" id="MobiDB-lite"/>
    </source>
</evidence>
<evidence type="ECO:0000313" key="2">
    <source>
        <dbReference type="EMBL" id="CAD8744059.1"/>
    </source>
</evidence>
<evidence type="ECO:0000313" key="3">
    <source>
        <dbReference type="EMBL" id="CAD8965853.1"/>
    </source>
</evidence>
<proteinExistence type="predicted"/>
<organism evidence="2">
    <name type="scientific">Hemiselmis andersenii</name>
    <name type="common">Cryptophyte alga</name>
    <dbReference type="NCBI Taxonomy" id="464988"/>
    <lineage>
        <taxon>Eukaryota</taxon>
        <taxon>Cryptophyceae</taxon>
        <taxon>Cryptomonadales</taxon>
        <taxon>Hemiselmidaceae</taxon>
        <taxon>Hemiselmis</taxon>
    </lineage>
</organism>
<dbReference type="AlphaFoldDB" id="A0A6T8KJ29"/>
<reference evidence="2" key="1">
    <citation type="submission" date="2021-01" db="EMBL/GenBank/DDBJ databases">
        <authorList>
            <person name="Corre E."/>
            <person name="Pelletier E."/>
            <person name="Niang G."/>
            <person name="Scheremetjew M."/>
            <person name="Finn R."/>
            <person name="Kale V."/>
            <person name="Holt S."/>
            <person name="Cochrane G."/>
            <person name="Meng A."/>
            <person name="Brown T."/>
            <person name="Cohen L."/>
        </authorList>
    </citation>
    <scope>NUCLEOTIDE SEQUENCE</scope>
    <source>
        <strain evidence="2">CCMP441</strain>
        <strain evidence="3">CCMP644</strain>
    </source>
</reference>
<feature type="region of interest" description="Disordered" evidence="1">
    <location>
        <begin position="52"/>
        <end position="71"/>
    </location>
</feature>
<name>A0A6T8KJ29_HEMAN</name>
<gene>
    <name evidence="3" type="ORF">HAND00432_LOCUS17632</name>
    <name evidence="2" type="ORF">HAND1043_LOCUS10554</name>
</gene>